<dbReference type="EMBL" id="JAVXZY010000001">
    <property type="protein sequence ID" value="MDT8998423.1"/>
    <property type="molecule type" value="Genomic_DNA"/>
</dbReference>
<sequence length="914" mass="100026">MSTDRAAADDDIDADYARVKTLFGEVCELPDEAARRARLIELGADAQISQRVLALLAQDGATRQLSAPVEAMLLDASEQLQGAGSELQPGDRLGAWTLQSELGHGGMGRVFLAERSDGHYQQRAAVKLLLGWSGAEARAQLARERQILASLNHPHIARLLDGGTTPGGRPYLVMEYIEGQRIDRFCAERSLDLQARLALFAQVCEALAYAHRQLVIHCDIKPGNVLVTAEGRAMLLDFGIARLQDQEQSGHSGLTPRYASPEQQAGLPPTVSSDIYSLGRMLDDLLQPLGRQAARREEWQAIVARASASEPALRYLSVAALQSDLRRFHQHLPLTALPRRWPYLTRKLLRRRWPWVLAAAVGLLMAGGFTLRLVQERDRALQAEGRARAEAATAEQVSEMMIAMFEGADPAVSGRPDLSAAALVDKGREHVQSDLGNQPALQARMRSVLGRAYENMGQPRPAIELYQQAAAQLGAQGRLDEQAAQLSRLAMALGNTGRHAEAEVPARQALALRERLGSPALELADARDTLGYVLARLGRHDEAEPLLSQALQTRRAAEQGPDRLVAVSLHHLGMLAANRARWEEAEARLREALAIKQQLFPPEHPTVLNSVQQLAAALTQLRRLDEAQALLRELLQRRRQVFGVHSAPYATALNELGSALQDAGQAEQAVPLYREAMGIVEALQGRRSATFAVDLNNLATALEDLGDPAAEAAYRESLAIRQAVLPAGDLSIARAQHNLARWLLRQGRAADALPLAQAALQGRLARLKPEHQDCVDSRLLMTELSLNLGQPAQARAQLDTLLPLMPQLRPLRQALLQRMLARELLQPPQQPQQRAAALKAIEWLQMALPTLQAQLPPKHLELLRTQLLLTTAQRQAGQGAAAARTWQDAMSRAASLPPRHPLRRATEALKPAPA</sequence>
<evidence type="ECO:0000313" key="10">
    <source>
        <dbReference type="Proteomes" id="UP001246372"/>
    </source>
</evidence>
<protein>
    <submittedName>
        <fullName evidence="9">Serine/threonine-protein kinase</fullName>
        <ecNumber evidence="9">2.7.11.1</ecNumber>
    </submittedName>
</protein>
<evidence type="ECO:0000256" key="7">
    <source>
        <dbReference type="SAM" id="Phobius"/>
    </source>
</evidence>
<evidence type="ECO:0000313" key="9">
    <source>
        <dbReference type="EMBL" id="MDT8998423.1"/>
    </source>
</evidence>
<dbReference type="SUPFAM" id="SSF56112">
    <property type="entry name" value="Protein kinase-like (PK-like)"/>
    <property type="match status" value="1"/>
</dbReference>
<feature type="domain" description="Protein kinase" evidence="8">
    <location>
        <begin position="96"/>
        <end position="401"/>
    </location>
</feature>
<evidence type="ECO:0000256" key="3">
    <source>
        <dbReference type="ARBA" id="ARBA00022803"/>
    </source>
</evidence>
<feature type="transmembrane region" description="Helical" evidence="7">
    <location>
        <begin position="353"/>
        <end position="374"/>
    </location>
</feature>
<feature type="region of interest" description="Disordered" evidence="6">
    <location>
        <begin position="888"/>
        <end position="914"/>
    </location>
</feature>
<keyword evidence="7" id="KW-0472">Membrane</keyword>
<dbReference type="Gene3D" id="1.10.510.10">
    <property type="entry name" value="Transferase(Phosphotransferase) domain 1"/>
    <property type="match status" value="1"/>
</dbReference>
<dbReference type="PROSITE" id="PS50011">
    <property type="entry name" value="PROTEIN_KINASE_DOM"/>
    <property type="match status" value="1"/>
</dbReference>
<dbReference type="Pfam" id="PF13424">
    <property type="entry name" value="TPR_12"/>
    <property type="match status" value="3"/>
</dbReference>
<accession>A0ABU3P8K7</accession>
<feature type="binding site" evidence="5">
    <location>
        <position position="127"/>
    </location>
    <ligand>
        <name>ATP</name>
        <dbReference type="ChEBI" id="CHEBI:30616"/>
    </ligand>
</feature>
<dbReference type="GO" id="GO:0004674">
    <property type="term" value="F:protein serine/threonine kinase activity"/>
    <property type="evidence" value="ECO:0007669"/>
    <property type="project" value="UniProtKB-EC"/>
</dbReference>
<keyword evidence="3" id="KW-0802">TPR repeat</keyword>
<dbReference type="EC" id="2.7.11.1" evidence="9"/>
<dbReference type="InterPro" id="IPR019734">
    <property type="entry name" value="TPR_rpt"/>
</dbReference>
<keyword evidence="1" id="KW-0677">Repeat</keyword>
<evidence type="ECO:0000256" key="4">
    <source>
        <dbReference type="ARBA" id="ARBA00022840"/>
    </source>
</evidence>
<proteinExistence type="predicted"/>
<keyword evidence="4 5" id="KW-0067">ATP-binding</keyword>
<keyword evidence="2 5" id="KW-0547">Nucleotide-binding</keyword>
<dbReference type="RefSeq" id="WP_315648754.1">
    <property type="nucleotide sequence ID" value="NZ_JAVXZY010000001.1"/>
</dbReference>
<dbReference type="Gene3D" id="1.25.40.10">
    <property type="entry name" value="Tetratricopeptide repeat domain"/>
    <property type="match status" value="3"/>
</dbReference>
<dbReference type="PANTHER" id="PTHR45641:SF19">
    <property type="entry name" value="NEPHROCYSTIN-3"/>
    <property type="match status" value="1"/>
</dbReference>
<keyword evidence="10" id="KW-1185">Reference proteome</keyword>
<dbReference type="SUPFAM" id="SSF48452">
    <property type="entry name" value="TPR-like"/>
    <property type="match status" value="2"/>
</dbReference>
<dbReference type="PROSITE" id="PS00107">
    <property type="entry name" value="PROTEIN_KINASE_ATP"/>
    <property type="match status" value="1"/>
</dbReference>
<dbReference type="CDD" id="cd14014">
    <property type="entry name" value="STKc_PknB_like"/>
    <property type="match status" value="1"/>
</dbReference>
<comment type="caution">
    <text evidence="9">The sequence shown here is derived from an EMBL/GenBank/DDBJ whole genome shotgun (WGS) entry which is preliminary data.</text>
</comment>
<dbReference type="Proteomes" id="UP001246372">
    <property type="component" value="Unassembled WGS sequence"/>
</dbReference>
<evidence type="ECO:0000256" key="2">
    <source>
        <dbReference type="ARBA" id="ARBA00022741"/>
    </source>
</evidence>
<dbReference type="SMART" id="SM00028">
    <property type="entry name" value="TPR"/>
    <property type="match status" value="7"/>
</dbReference>
<dbReference type="Pfam" id="PF00069">
    <property type="entry name" value="Pkinase"/>
    <property type="match status" value="1"/>
</dbReference>
<dbReference type="Gene3D" id="3.30.200.20">
    <property type="entry name" value="Phosphorylase Kinase, domain 1"/>
    <property type="match status" value="1"/>
</dbReference>
<dbReference type="Pfam" id="PF13374">
    <property type="entry name" value="TPR_10"/>
    <property type="match status" value="1"/>
</dbReference>
<evidence type="ECO:0000256" key="5">
    <source>
        <dbReference type="PROSITE-ProRule" id="PRU10141"/>
    </source>
</evidence>
<keyword evidence="7" id="KW-0812">Transmembrane</keyword>
<gene>
    <name evidence="9" type="ORF">RQP53_03940</name>
</gene>
<reference evidence="9" key="1">
    <citation type="submission" date="2023-09" db="EMBL/GenBank/DDBJ databases">
        <title>Paucibacter sp. APW11 Genome sequencing and assembly.</title>
        <authorList>
            <person name="Kim I."/>
        </authorList>
    </citation>
    <scope>NUCLEOTIDE SEQUENCE</scope>
    <source>
        <strain evidence="9">APW11</strain>
    </source>
</reference>
<dbReference type="InterPro" id="IPR000719">
    <property type="entry name" value="Prot_kinase_dom"/>
</dbReference>
<organism evidence="9 10">
    <name type="scientific">Roseateles aquae</name>
    <dbReference type="NCBI Taxonomy" id="3077235"/>
    <lineage>
        <taxon>Bacteria</taxon>
        <taxon>Pseudomonadati</taxon>
        <taxon>Pseudomonadota</taxon>
        <taxon>Betaproteobacteria</taxon>
        <taxon>Burkholderiales</taxon>
        <taxon>Sphaerotilaceae</taxon>
        <taxon>Roseateles</taxon>
    </lineage>
</organism>
<keyword evidence="9" id="KW-0808">Transferase</keyword>
<evidence type="ECO:0000256" key="1">
    <source>
        <dbReference type="ARBA" id="ARBA00022737"/>
    </source>
</evidence>
<dbReference type="PROSITE" id="PS00108">
    <property type="entry name" value="PROTEIN_KINASE_ST"/>
    <property type="match status" value="1"/>
</dbReference>
<name>A0ABU3P8K7_9BURK</name>
<dbReference type="SMART" id="SM00220">
    <property type="entry name" value="S_TKc"/>
    <property type="match status" value="1"/>
</dbReference>
<evidence type="ECO:0000259" key="8">
    <source>
        <dbReference type="PROSITE" id="PS50011"/>
    </source>
</evidence>
<keyword evidence="9" id="KW-0418">Kinase</keyword>
<dbReference type="PANTHER" id="PTHR45641">
    <property type="entry name" value="TETRATRICOPEPTIDE REPEAT PROTEIN (AFU_ORTHOLOGUE AFUA_6G03870)"/>
    <property type="match status" value="1"/>
</dbReference>
<dbReference type="InterPro" id="IPR011990">
    <property type="entry name" value="TPR-like_helical_dom_sf"/>
</dbReference>
<dbReference type="InterPro" id="IPR017441">
    <property type="entry name" value="Protein_kinase_ATP_BS"/>
</dbReference>
<dbReference type="InterPro" id="IPR011009">
    <property type="entry name" value="Kinase-like_dom_sf"/>
</dbReference>
<keyword evidence="7" id="KW-1133">Transmembrane helix</keyword>
<dbReference type="InterPro" id="IPR008271">
    <property type="entry name" value="Ser/Thr_kinase_AS"/>
</dbReference>
<evidence type="ECO:0000256" key="6">
    <source>
        <dbReference type="SAM" id="MobiDB-lite"/>
    </source>
</evidence>